<proteinExistence type="predicted"/>
<feature type="transmembrane region" description="Helical" evidence="7">
    <location>
        <begin position="167"/>
        <end position="186"/>
    </location>
</feature>
<dbReference type="AlphaFoldDB" id="A0A0A7RXR7"/>
<keyword evidence="5 7" id="KW-1133">Transmembrane helix</keyword>
<dbReference type="RefSeq" id="WP_082018200.1">
    <property type="nucleotide sequence ID" value="NZ_CALYQC010000017.1"/>
</dbReference>
<organism evidence="9 10">
    <name type="scientific">Frischella perrara</name>
    <dbReference type="NCBI Taxonomy" id="1267021"/>
    <lineage>
        <taxon>Bacteria</taxon>
        <taxon>Pseudomonadati</taxon>
        <taxon>Pseudomonadota</taxon>
        <taxon>Gammaproteobacteria</taxon>
        <taxon>Orbales</taxon>
        <taxon>Orbaceae</taxon>
        <taxon>Frischella</taxon>
    </lineage>
</organism>
<evidence type="ECO:0000256" key="1">
    <source>
        <dbReference type="ARBA" id="ARBA00004651"/>
    </source>
</evidence>
<feature type="transmembrane region" description="Helical" evidence="7">
    <location>
        <begin position="139"/>
        <end position="161"/>
    </location>
</feature>
<keyword evidence="6 7" id="KW-0472">Membrane</keyword>
<keyword evidence="3" id="KW-1003">Cell membrane</keyword>
<comment type="subcellular location">
    <subcellularLocation>
        <location evidence="1">Cell membrane</location>
        <topology evidence="1">Multi-pass membrane protein</topology>
    </subcellularLocation>
</comment>
<evidence type="ECO:0000256" key="7">
    <source>
        <dbReference type="SAM" id="Phobius"/>
    </source>
</evidence>
<feature type="domain" description="Major facilitator superfamily (MFS) profile" evidence="8">
    <location>
        <begin position="15"/>
        <end position="460"/>
    </location>
</feature>
<dbReference type="SUPFAM" id="SSF103473">
    <property type="entry name" value="MFS general substrate transporter"/>
    <property type="match status" value="1"/>
</dbReference>
<dbReference type="Pfam" id="PF07690">
    <property type="entry name" value="MFS_1"/>
    <property type="match status" value="1"/>
</dbReference>
<evidence type="ECO:0000256" key="5">
    <source>
        <dbReference type="ARBA" id="ARBA00022989"/>
    </source>
</evidence>
<accession>A0A0A7RXR7</accession>
<evidence type="ECO:0000256" key="2">
    <source>
        <dbReference type="ARBA" id="ARBA00022448"/>
    </source>
</evidence>
<feature type="transmembrane region" description="Helical" evidence="7">
    <location>
        <begin position="110"/>
        <end position="127"/>
    </location>
</feature>
<dbReference type="InterPro" id="IPR036259">
    <property type="entry name" value="MFS_trans_sf"/>
</dbReference>
<feature type="transmembrane region" description="Helical" evidence="7">
    <location>
        <begin position="332"/>
        <end position="350"/>
    </location>
</feature>
<dbReference type="PANTHER" id="PTHR42718:SF46">
    <property type="entry name" value="BLR6921 PROTEIN"/>
    <property type="match status" value="1"/>
</dbReference>
<dbReference type="InterPro" id="IPR004638">
    <property type="entry name" value="EmrB-like"/>
</dbReference>
<evidence type="ECO:0000256" key="4">
    <source>
        <dbReference type="ARBA" id="ARBA00022692"/>
    </source>
</evidence>
<name>A0A0A7RXR7_FRIPE</name>
<feature type="transmembrane region" description="Helical" evidence="7">
    <location>
        <begin position="51"/>
        <end position="72"/>
    </location>
</feature>
<evidence type="ECO:0000256" key="3">
    <source>
        <dbReference type="ARBA" id="ARBA00022475"/>
    </source>
</evidence>
<dbReference type="STRING" id="1267021.FPB0191_00245"/>
<dbReference type="PANTHER" id="PTHR42718">
    <property type="entry name" value="MAJOR FACILITATOR SUPERFAMILY MULTIDRUG TRANSPORTER MFSC"/>
    <property type="match status" value="1"/>
</dbReference>
<evidence type="ECO:0000256" key="6">
    <source>
        <dbReference type="ARBA" id="ARBA00023136"/>
    </source>
</evidence>
<keyword evidence="2" id="KW-0813">Transport</keyword>
<dbReference type="InterPro" id="IPR020846">
    <property type="entry name" value="MFS_dom"/>
</dbReference>
<dbReference type="Gene3D" id="1.20.1720.10">
    <property type="entry name" value="Multidrug resistance protein D"/>
    <property type="match status" value="1"/>
</dbReference>
<feature type="transmembrane region" description="Helical" evidence="7">
    <location>
        <begin position="431"/>
        <end position="452"/>
    </location>
</feature>
<feature type="transmembrane region" description="Helical" evidence="7">
    <location>
        <begin position="198"/>
        <end position="221"/>
    </location>
</feature>
<evidence type="ECO:0000313" key="10">
    <source>
        <dbReference type="Proteomes" id="UP000030901"/>
    </source>
</evidence>
<sequence length="465" mass="50960">MTDNSTISPIMYKMMPWIAAMAFFMQMLDSSILNTALPAIAQDLHESPLNMQSAVICYALALALFIPISGFLSDKFGSRNIFVFSVLLFSCGSLLCALSSSLLMLDISRVIQGIGGAMMVPVARLVLIKSYRRSEFLAALNTSTIPGLIGPVVGPLLGGYFVESLTWHWIFLINIPIGVIGMITGWKYLPNIKSSRTIFDTSGVTFIALGVISVTLGIEFINQNIKIQFSIALFIIGLFSLLFYIKHAKKTYSPIFPLVLFNIHTFKIGIIGNLISRLGISAAPFLVPLLLQVVFGYSAIYAGLMLMPMAIASFLGKSLVRPILRKFGYRHVLLFNTTFIGLIIMTMALLNQDSPLIFFALLLFLLGATNSLQFTAMNSITLADLPKELTSSGNSLMAVNQQLAISFGIACGAVLVKILRDQNEIIHHNDALAFKFTFLILGILTCLSGLIFRRLNSQDGQNLIN</sequence>
<keyword evidence="10" id="KW-1185">Reference proteome</keyword>
<gene>
    <name evidence="9" type="ORF">FPB0191_00245</name>
</gene>
<dbReference type="HOGENOM" id="CLU_000960_28_0_6"/>
<dbReference type="EMBL" id="CP009056">
    <property type="protein sequence ID" value="AJA44094.1"/>
    <property type="molecule type" value="Genomic_DNA"/>
</dbReference>
<feature type="transmembrane region" description="Helical" evidence="7">
    <location>
        <begin position="299"/>
        <end position="320"/>
    </location>
</feature>
<feature type="transmembrane region" description="Helical" evidence="7">
    <location>
        <begin position="356"/>
        <end position="377"/>
    </location>
</feature>
<dbReference type="KEGG" id="fpp:FPB0191_00245"/>
<dbReference type="Proteomes" id="UP000030901">
    <property type="component" value="Chromosome"/>
</dbReference>
<dbReference type="PROSITE" id="PS50850">
    <property type="entry name" value="MFS"/>
    <property type="match status" value="1"/>
</dbReference>
<dbReference type="GO" id="GO:0022857">
    <property type="term" value="F:transmembrane transporter activity"/>
    <property type="evidence" value="ECO:0007669"/>
    <property type="project" value="InterPro"/>
</dbReference>
<feature type="transmembrane region" description="Helical" evidence="7">
    <location>
        <begin position="398"/>
        <end position="419"/>
    </location>
</feature>
<protein>
    <submittedName>
        <fullName evidence="9">Drug resistance transporter, EmrB/QacA subfamily</fullName>
    </submittedName>
</protein>
<evidence type="ECO:0000313" key="9">
    <source>
        <dbReference type="EMBL" id="AJA44094.1"/>
    </source>
</evidence>
<keyword evidence="4 7" id="KW-0812">Transmembrane</keyword>
<dbReference type="InterPro" id="IPR011701">
    <property type="entry name" value="MFS"/>
</dbReference>
<feature type="transmembrane region" description="Helical" evidence="7">
    <location>
        <begin position="81"/>
        <end position="104"/>
    </location>
</feature>
<dbReference type="Gene3D" id="1.20.1250.20">
    <property type="entry name" value="MFS general substrate transporter like domains"/>
    <property type="match status" value="1"/>
</dbReference>
<dbReference type="OrthoDB" id="9812221at2"/>
<dbReference type="PRINTS" id="PR01036">
    <property type="entry name" value="TCRTETB"/>
</dbReference>
<feature type="transmembrane region" description="Helical" evidence="7">
    <location>
        <begin position="227"/>
        <end position="245"/>
    </location>
</feature>
<reference evidence="9 10" key="1">
    <citation type="journal article" date="2014" name="Appl. Environ. Microbiol.">
        <title>Gut symbionts from distinct hosts exhibit genotoxic activity via divergent colibactin biosynthetic pathways.</title>
        <authorList>
            <person name="Engel P."/>
            <person name="Vizcaino M.I."/>
            <person name="Crawford J.M."/>
        </authorList>
    </citation>
    <scope>NUCLEOTIDE SEQUENCE [LARGE SCALE GENOMIC DNA]</scope>
    <source>
        <strain evidence="9 10">PEB0191</strain>
    </source>
</reference>
<evidence type="ECO:0000259" key="8">
    <source>
        <dbReference type="PROSITE" id="PS50850"/>
    </source>
</evidence>
<dbReference type="GO" id="GO:0005886">
    <property type="term" value="C:plasma membrane"/>
    <property type="evidence" value="ECO:0007669"/>
    <property type="project" value="UniProtKB-SubCell"/>
</dbReference>
<dbReference type="NCBIfam" id="TIGR00711">
    <property type="entry name" value="efflux_EmrB"/>
    <property type="match status" value="1"/>
</dbReference>